<name>A0A2L1GNI0_9BACT</name>
<dbReference type="AlphaFoldDB" id="A0A2L1GNI0"/>
<dbReference type="InterPro" id="IPR052912">
    <property type="entry name" value="UPF0111_domain"/>
</dbReference>
<keyword evidence="3" id="KW-1185">Reference proteome</keyword>
<dbReference type="Proteomes" id="UP000239867">
    <property type="component" value="Chromosome"/>
</dbReference>
<dbReference type="OrthoDB" id="9797568at2"/>
<organism evidence="2 3">
    <name type="scientific">Desulfobulbus oralis</name>
    <dbReference type="NCBI Taxonomy" id="1986146"/>
    <lineage>
        <taxon>Bacteria</taxon>
        <taxon>Pseudomonadati</taxon>
        <taxon>Thermodesulfobacteriota</taxon>
        <taxon>Desulfobulbia</taxon>
        <taxon>Desulfobulbales</taxon>
        <taxon>Desulfobulbaceae</taxon>
        <taxon>Desulfobulbus</taxon>
    </lineage>
</organism>
<dbReference type="PANTHER" id="PTHR37298">
    <property type="entry name" value="UPF0111 PROTEIN YKAA"/>
    <property type="match status" value="1"/>
</dbReference>
<dbReference type="EMBL" id="CP021255">
    <property type="protein sequence ID" value="AVD71222.1"/>
    <property type="molecule type" value="Genomic_DNA"/>
</dbReference>
<comment type="similarity">
    <text evidence="1">Belongs to the UPF0111 family.</text>
</comment>
<dbReference type="RefSeq" id="WP_104936494.1">
    <property type="nucleotide sequence ID" value="NZ_CP021255.1"/>
</dbReference>
<evidence type="ECO:0000256" key="1">
    <source>
        <dbReference type="ARBA" id="ARBA00008591"/>
    </source>
</evidence>
<dbReference type="PANTHER" id="PTHR37298:SF1">
    <property type="entry name" value="UPF0111 PROTEIN YKAA"/>
    <property type="match status" value="1"/>
</dbReference>
<protein>
    <recommendedName>
        <fullName evidence="4">Phosphate transport regulator</fullName>
    </recommendedName>
</protein>
<evidence type="ECO:0008006" key="4">
    <source>
        <dbReference type="Google" id="ProtNLM"/>
    </source>
</evidence>
<sequence>MRLGFLAKILPPPENRFYDHFEDGAEVVQLSAYLFYQIVHSVPEERDACLVHAKSYKKRASDIQDQCLTLLDKSFITPIDREDIQQIAAKLYKATKVILKACVNLRIYQIGDYNDIIRQQADLISTSAEELRKLVAMLRGGAPVKEVARSSARIQDIEGTGDDLLYSATEELFSGKYEALEVLKLRAIYKGIENALDICSAISDLIVTISLKHS</sequence>
<evidence type="ECO:0000313" key="3">
    <source>
        <dbReference type="Proteomes" id="UP000239867"/>
    </source>
</evidence>
<dbReference type="Gene3D" id="1.20.58.220">
    <property type="entry name" value="Phosphate transport system protein phou homolog 2, domain 2"/>
    <property type="match status" value="1"/>
</dbReference>
<evidence type="ECO:0000313" key="2">
    <source>
        <dbReference type="EMBL" id="AVD71222.1"/>
    </source>
</evidence>
<dbReference type="KEGG" id="deo:CAY53_06820"/>
<reference evidence="2 3" key="1">
    <citation type="journal article" date="2018" name="MBio">
        <title>Insights into the evolution of host association through the isolation and characterization of a novel human periodontal pathobiont, Desulfobulbus oralis.</title>
        <authorList>
            <person name="Cross K.L."/>
            <person name="Chirania P."/>
            <person name="Xiong W."/>
            <person name="Beall C.J."/>
            <person name="Elkins J.G."/>
            <person name="Giannone R.J."/>
            <person name="Griffen A.L."/>
            <person name="Guss A.M."/>
            <person name="Hettich R.L."/>
            <person name="Joshi S.S."/>
            <person name="Mokrzan E.M."/>
            <person name="Martin R.K."/>
            <person name="Zhulin I.B."/>
            <person name="Leys E.J."/>
            <person name="Podar M."/>
        </authorList>
    </citation>
    <scope>NUCLEOTIDE SEQUENCE [LARGE SCALE GENOMIC DNA]</scope>
    <source>
        <strain evidence="2 3">ORNL</strain>
    </source>
</reference>
<dbReference type="InterPro" id="IPR038078">
    <property type="entry name" value="PhoU-like_sf"/>
</dbReference>
<dbReference type="Pfam" id="PF01865">
    <property type="entry name" value="PhoU_div"/>
    <property type="match status" value="1"/>
</dbReference>
<gene>
    <name evidence="2" type="ORF">CAY53_06820</name>
</gene>
<dbReference type="InterPro" id="IPR018445">
    <property type="entry name" value="Put_Phosphate_transp_reg"/>
</dbReference>
<proteinExistence type="inferred from homology"/>
<accession>A0A2L1GNI0</accession>